<dbReference type="PANTHER" id="PTHR31793">
    <property type="entry name" value="4-HYDROXYBENZOYL-COA THIOESTERASE FAMILY MEMBER"/>
    <property type="match status" value="1"/>
</dbReference>
<protein>
    <submittedName>
        <fullName evidence="1">Acyl-CoA thioester hydrolase</fullName>
    </submittedName>
</protein>
<dbReference type="RefSeq" id="WP_073108949.1">
    <property type="nucleotide sequence ID" value="NZ_FQXE01000019.1"/>
</dbReference>
<organism evidence="1 2">
    <name type="scientific">Pollutimonas bauzanensis</name>
    <dbReference type="NCBI Taxonomy" id="658167"/>
    <lineage>
        <taxon>Bacteria</taxon>
        <taxon>Pseudomonadati</taxon>
        <taxon>Pseudomonadota</taxon>
        <taxon>Betaproteobacteria</taxon>
        <taxon>Burkholderiales</taxon>
        <taxon>Alcaligenaceae</taxon>
        <taxon>Pollutimonas</taxon>
    </lineage>
</organism>
<dbReference type="AlphaFoldDB" id="A0A1M5ZV59"/>
<accession>A0A1M5ZV59</accession>
<dbReference type="Proteomes" id="UP000184226">
    <property type="component" value="Unassembled WGS sequence"/>
</dbReference>
<dbReference type="SUPFAM" id="SSF54637">
    <property type="entry name" value="Thioesterase/thiol ester dehydrase-isomerase"/>
    <property type="match status" value="1"/>
</dbReference>
<dbReference type="STRING" id="658167.SAMN04488135_11924"/>
<sequence>MQLSDPPCVPPVGAAFRCAIPVRWGDQDAQNHVNNAVYFRYFEEARVQLFHSAGISLPATRVGILAHASCDFLKPLTYPATVVVTQVLARIGRSSMAMDTLIEREDEPGVPYATGKYVIVGADSRTGKSSPWTPGELAKFARVLAV</sequence>
<dbReference type="PANTHER" id="PTHR31793:SF24">
    <property type="entry name" value="LONG-CHAIN ACYL-COA THIOESTERASE FADM"/>
    <property type="match status" value="1"/>
</dbReference>
<gene>
    <name evidence="1" type="ORF">SAMN04488135_11924</name>
</gene>
<dbReference type="CDD" id="cd00586">
    <property type="entry name" value="4HBT"/>
    <property type="match status" value="1"/>
</dbReference>
<dbReference type="InterPro" id="IPR029069">
    <property type="entry name" value="HotDog_dom_sf"/>
</dbReference>
<evidence type="ECO:0000313" key="1">
    <source>
        <dbReference type="EMBL" id="SHI28125.1"/>
    </source>
</evidence>
<keyword evidence="2" id="KW-1185">Reference proteome</keyword>
<dbReference type="InterPro" id="IPR050563">
    <property type="entry name" value="4-hydroxybenzoyl-CoA_TE"/>
</dbReference>
<dbReference type="GO" id="GO:0047617">
    <property type="term" value="F:fatty acyl-CoA hydrolase activity"/>
    <property type="evidence" value="ECO:0007669"/>
    <property type="project" value="TreeGrafter"/>
</dbReference>
<dbReference type="Gene3D" id="3.10.129.10">
    <property type="entry name" value="Hotdog Thioesterase"/>
    <property type="match status" value="1"/>
</dbReference>
<dbReference type="Pfam" id="PF13279">
    <property type="entry name" value="4HBT_2"/>
    <property type="match status" value="1"/>
</dbReference>
<evidence type="ECO:0000313" key="2">
    <source>
        <dbReference type="Proteomes" id="UP000184226"/>
    </source>
</evidence>
<proteinExistence type="predicted"/>
<dbReference type="EMBL" id="FQXE01000019">
    <property type="protein sequence ID" value="SHI28125.1"/>
    <property type="molecule type" value="Genomic_DNA"/>
</dbReference>
<keyword evidence="1" id="KW-0378">Hydrolase</keyword>
<dbReference type="OrthoDB" id="9799036at2"/>
<reference evidence="1 2" key="1">
    <citation type="submission" date="2016-11" db="EMBL/GenBank/DDBJ databases">
        <authorList>
            <person name="Jaros S."/>
            <person name="Januszkiewicz K."/>
            <person name="Wedrychowicz H."/>
        </authorList>
    </citation>
    <scope>NUCLEOTIDE SEQUENCE [LARGE SCALE GENOMIC DNA]</scope>
    <source>
        <strain evidence="1 2">CGMCC 1.10190</strain>
    </source>
</reference>
<name>A0A1M5ZV59_9BURK</name>